<comment type="caution">
    <text evidence="2">The sequence shown here is derived from an EMBL/GenBank/DDBJ whole genome shotgun (WGS) entry which is preliminary data.</text>
</comment>
<sequence>MALTRSFTFPLSHTEESSRTPPFSLNHEDVGRLLSCRAFQAIRGFLTSRHDDSFCLHHQPTSKAHEEAWLLQRDITYALILPLLEIQRYATQLAISMLGDRNIFDLELVFRGEARGAFAWLQCFIAEEEEWCSAQGCPACVVSHVLEAEPTIRIIVTACRLASSLRRVSDPTPGEDPSSLPVFDFWLSSLRTALDEDPFWGPDIWKELEPRASNLENGLHQMVRQCIEFEEMQATKTVRQPELAPISASVGAAVLPAKLGTYRSDGKRMVFIGEESSWMQKIVLGCLTTLLADMANVGRTPGVAATLHATAVISPLSQPLSS</sequence>
<accession>A0A8H6CJM2</accession>
<gene>
    <name evidence="2" type="ORF">HO133_010986</name>
</gene>
<dbReference type="RefSeq" id="XP_037153469.1">
    <property type="nucleotide sequence ID" value="XM_037301835.1"/>
</dbReference>
<dbReference type="EMBL" id="JACCJB010000009">
    <property type="protein sequence ID" value="KAF6224409.1"/>
    <property type="molecule type" value="Genomic_DNA"/>
</dbReference>
<name>A0A8H6CJM2_9LECA</name>
<feature type="compositionally biased region" description="Polar residues" evidence="1">
    <location>
        <begin position="1"/>
        <end position="11"/>
    </location>
</feature>
<evidence type="ECO:0000313" key="3">
    <source>
        <dbReference type="Proteomes" id="UP000593566"/>
    </source>
</evidence>
<keyword evidence="3" id="KW-1185">Reference proteome</keyword>
<protein>
    <submittedName>
        <fullName evidence="2">Uncharacterized protein</fullName>
    </submittedName>
</protein>
<dbReference type="AlphaFoldDB" id="A0A8H6CJM2"/>
<evidence type="ECO:0000313" key="2">
    <source>
        <dbReference type="EMBL" id="KAF6224409.1"/>
    </source>
</evidence>
<organism evidence="2 3">
    <name type="scientific">Letharia lupina</name>
    <dbReference type="NCBI Taxonomy" id="560253"/>
    <lineage>
        <taxon>Eukaryota</taxon>
        <taxon>Fungi</taxon>
        <taxon>Dikarya</taxon>
        <taxon>Ascomycota</taxon>
        <taxon>Pezizomycotina</taxon>
        <taxon>Lecanoromycetes</taxon>
        <taxon>OSLEUM clade</taxon>
        <taxon>Lecanoromycetidae</taxon>
        <taxon>Lecanorales</taxon>
        <taxon>Lecanorineae</taxon>
        <taxon>Parmeliaceae</taxon>
        <taxon>Letharia</taxon>
    </lineage>
</organism>
<reference evidence="2 3" key="1">
    <citation type="journal article" date="2020" name="Genomics">
        <title>Complete, high-quality genomes from long-read metagenomic sequencing of two wolf lichen thalli reveals enigmatic genome architecture.</title>
        <authorList>
            <person name="McKenzie S.K."/>
            <person name="Walston R.F."/>
            <person name="Allen J.L."/>
        </authorList>
    </citation>
    <scope>NUCLEOTIDE SEQUENCE [LARGE SCALE GENOMIC DNA]</scope>
    <source>
        <strain evidence="2">WasteWater1</strain>
    </source>
</reference>
<proteinExistence type="predicted"/>
<feature type="region of interest" description="Disordered" evidence="1">
    <location>
        <begin position="1"/>
        <end position="23"/>
    </location>
</feature>
<dbReference type="Proteomes" id="UP000593566">
    <property type="component" value="Unassembled WGS sequence"/>
</dbReference>
<dbReference type="GeneID" id="59339376"/>
<evidence type="ECO:0000256" key="1">
    <source>
        <dbReference type="SAM" id="MobiDB-lite"/>
    </source>
</evidence>